<dbReference type="InterPro" id="IPR018958">
    <property type="entry name" value="Knr4/Smi1-like_dom"/>
</dbReference>
<sequence>MDVSVRDTARSGFAEFWTFYIAKWRPLVALAMTGVVAEVTGRTAEQADRDAEVVKQALRSIRPAVAATRDQWRASVEGFTETTWSVLVPKLDILKWDQHDTLLKPPASPSAIEEAEERLGATLPEDYKQFLLVSNGMEFMPSINAPGFRPVEDLEWQTAEELGLDNFRVDLGCETDPAEYERLPKMARVLVLSDDSEEQVWYVDPETTAEAIRVLKAEGRIDDVVGQPGWRAIFWVNYLPDLKWLTSFRGYIESLARKADKAGSAK</sequence>
<dbReference type="Gene3D" id="3.40.1580.10">
    <property type="entry name" value="SMI1/KNR4-like"/>
    <property type="match status" value="1"/>
</dbReference>
<feature type="domain" description="Knr4/Smi1-like" evidence="1">
    <location>
        <begin position="106"/>
        <end position="254"/>
    </location>
</feature>
<accession>A0A165PT77</accession>
<name>A0A165PT77_9APHY</name>
<protein>
    <recommendedName>
        <fullName evidence="1">Knr4/Smi1-like domain-containing protein</fullName>
    </recommendedName>
</protein>
<dbReference type="AlphaFoldDB" id="A0A165PT77"/>
<organism evidence="2 3">
    <name type="scientific">Daedalea quercina L-15889</name>
    <dbReference type="NCBI Taxonomy" id="1314783"/>
    <lineage>
        <taxon>Eukaryota</taxon>
        <taxon>Fungi</taxon>
        <taxon>Dikarya</taxon>
        <taxon>Basidiomycota</taxon>
        <taxon>Agaricomycotina</taxon>
        <taxon>Agaricomycetes</taxon>
        <taxon>Polyporales</taxon>
        <taxon>Fomitopsis</taxon>
    </lineage>
</organism>
<dbReference type="Proteomes" id="UP000076727">
    <property type="component" value="Unassembled WGS sequence"/>
</dbReference>
<dbReference type="InterPro" id="IPR037883">
    <property type="entry name" value="Knr4/Smi1-like_sf"/>
</dbReference>
<proteinExistence type="predicted"/>
<dbReference type="OrthoDB" id="2788868at2759"/>
<gene>
    <name evidence="2" type="ORF">DAEQUDRAFT_323868</name>
</gene>
<evidence type="ECO:0000313" key="2">
    <source>
        <dbReference type="EMBL" id="KZT68595.1"/>
    </source>
</evidence>
<dbReference type="EMBL" id="KV429065">
    <property type="protein sequence ID" value="KZT68595.1"/>
    <property type="molecule type" value="Genomic_DNA"/>
</dbReference>
<keyword evidence="3" id="KW-1185">Reference proteome</keyword>
<dbReference type="SMART" id="SM00860">
    <property type="entry name" value="SMI1_KNR4"/>
    <property type="match status" value="1"/>
</dbReference>
<evidence type="ECO:0000313" key="3">
    <source>
        <dbReference type="Proteomes" id="UP000076727"/>
    </source>
</evidence>
<evidence type="ECO:0000259" key="1">
    <source>
        <dbReference type="SMART" id="SM00860"/>
    </source>
</evidence>
<dbReference type="SUPFAM" id="SSF160631">
    <property type="entry name" value="SMI1/KNR4-like"/>
    <property type="match status" value="1"/>
</dbReference>
<dbReference type="Pfam" id="PF09346">
    <property type="entry name" value="SMI1_KNR4"/>
    <property type="match status" value="1"/>
</dbReference>
<reference evidence="2 3" key="1">
    <citation type="journal article" date="2016" name="Mol. Biol. Evol.">
        <title>Comparative Genomics of Early-Diverging Mushroom-Forming Fungi Provides Insights into the Origins of Lignocellulose Decay Capabilities.</title>
        <authorList>
            <person name="Nagy L.G."/>
            <person name="Riley R."/>
            <person name="Tritt A."/>
            <person name="Adam C."/>
            <person name="Daum C."/>
            <person name="Floudas D."/>
            <person name="Sun H."/>
            <person name="Yadav J.S."/>
            <person name="Pangilinan J."/>
            <person name="Larsson K.H."/>
            <person name="Matsuura K."/>
            <person name="Barry K."/>
            <person name="Labutti K."/>
            <person name="Kuo R."/>
            <person name="Ohm R.A."/>
            <person name="Bhattacharya S.S."/>
            <person name="Shirouzu T."/>
            <person name="Yoshinaga Y."/>
            <person name="Martin F.M."/>
            <person name="Grigoriev I.V."/>
            <person name="Hibbett D.S."/>
        </authorList>
    </citation>
    <scope>NUCLEOTIDE SEQUENCE [LARGE SCALE GENOMIC DNA]</scope>
    <source>
        <strain evidence="2 3">L-15889</strain>
    </source>
</reference>